<dbReference type="RefSeq" id="WP_113982257.1">
    <property type="nucleotide sequence ID" value="NZ_QMEY01000008.1"/>
</dbReference>
<keyword evidence="3" id="KW-1185">Reference proteome</keyword>
<dbReference type="Proteomes" id="UP000253303">
    <property type="component" value="Unassembled WGS sequence"/>
</dbReference>
<proteinExistence type="predicted"/>
<accession>A0A366LXU8</accession>
<reference evidence="2 3" key="1">
    <citation type="submission" date="2018-06" db="EMBL/GenBank/DDBJ databases">
        <title>Sphaerisporangium craniellae sp. nov., isolated from a marine sponge in the South China Sea.</title>
        <authorList>
            <person name="Li L."/>
        </authorList>
    </citation>
    <scope>NUCLEOTIDE SEQUENCE [LARGE SCALE GENOMIC DNA]</scope>
    <source>
        <strain evidence="2 3">LHW63015</strain>
    </source>
</reference>
<name>A0A366LXU8_9ACTN</name>
<evidence type="ECO:0000313" key="3">
    <source>
        <dbReference type="Proteomes" id="UP000253303"/>
    </source>
</evidence>
<evidence type="ECO:0000313" key="2">
    <source>
        <dbReference type="EMBL" id="RBQ18179.1"/>
    </source>
</evidence>
<gene>
    <name evidence="2" type="ORF">DP939_19960</name>
</gene>
<dbReference type="Pfam" id="PF01936">
    <property type="entry name" value="NYN"/>
    <property type="match status" value="1"/>
</dbReference>
<dbReference type="Gene3D" id="3.40.50.1010">
    <property type="entry name" value="5'-nuclease"/>
    <property type="match status" value="1"/>
</dbReference>
<evidence type="ECO:0000259" key="1">
    <source>
        <dbReference type="Pfam" id="PF01936"/>
    </source>
</evidence>
<dbReference type="OrthoDB" id="4941654at2"/>
<sequence>MTPARVVVFIDYQNLHASALDCFWPRNTHPSQGHIDPIRLGRLIVAKRSANAHPSRLVQVRVYRGRPSPHRQPAAAAAGDRQADAWSRSPLAVVKRRPLRYPRGWPAVPPQEKGIDVALAVDIVRMGIEGAFDVCALVSGDADLLPAIETIMELRCGHVEVAAWRGGGRLMLPGTSLPWCHWMDEADYRSVEDLTDYSKRP</sequence>
<comment type="caution">
    <text evidence="2">The sequence shown here is derived from an EMBL/GenBank/DDBJ whole genome shotgun (WGS) entry which is preliminary data.</text>
</comment>
<dbReference type="AlphaFoldDB" id="A0A366LXU8"/>
<feature type="domain" description="NYN" evidence="1">
    <location>
        <begin position="5"/>
        <end position="156"/>
    </location>
</feature>
<dbReference type="EMBL" id="QMEY01000008">
    <property type="protein sequence ID" value="RBQ18179.1"/>
    <property type="molecule type" value="Genomic_DNA"/>
</dbReference>
<organism evidence="2 3">
    <name type="scientific">Spongiactinospora rosea</name>
    <dbReference type="NCBI Taxonomy" id="2248750"/>
    <lineage>
        <taxon>Bacteria</taxon>
        <taxon>Bacillati</taxon>
        <taxon>Actinomycetota</taxon>
        <taxon>Actinomycetes</taxon>
        <taxon>Streptosporangiales</taxon>
        <taxon>Streptosporangiaceae</taxon>
        <taxon>Spongiactinospora</taxon>
    </lineage>
</organism>
<dbReference type="GO" id="GO:0004540">
    <property type="term" value="F:RNA nuclease activity"/>
    <property type="evidence" value="ECO:0007669"/>
    <property type="project" value="InterPro"/>
</dbReference>
<protein>
    <submittedName>
        <fullName evidence="2">NYN domain-containing protein</fullName>
    </submittedName>
</protein>
<dbReference type="InterPro" id="IPR021139">
    <property type="entry name" value="NYN"/>
</dbReference>